<evidence type="ECO:0000256" key="3">
    <source>
        <dbReference type="ARBA" id="ARBA00024045"/>
    </source>
</evidence>
<dbReference type="SUPFAM" id="SSF55008">
    <property type="entry name" value="HMA, heavy metal-associated domain"/>
    <property type="match status" value="1"/>
</dbReference>
<keyword evidence="2" id="KW-0449">Lipoprotein</keyword>
<dbReference type="RefSeq" id="XP_008808240.2">
    <property type="nucleotide sequence ID" value="XM_008810018.3"/>
</dbReference>
<comment type="similarity">
    <text evidence="3">Belongs to the HIPP family.</text>
</comment>
<keyword evidence="2" id="KW-0636">Prenylation</keyword>
<keyword evidence="1" id="KW-0479">Metal-binding</keyword>
<proteinExistence type="inferred from homology"/>
<organism evidence="5 6">
    <name type="scientific">Phoenix dactylifera</name>
    <name type="common">Date palm</name>
    <dbReference type="NCBI Taxonomy" id="42345"/>
    <lineage>
        <taxon>Eukaryota</taxon>
        <taxon>Viridiplantae</taxon>
        <taxon>Streptophyta</taxon>
        <taxon>Embryophyta</taxon>
        <taxon>Tracheophyta</taxon>
        <taxon>Spermatophyta</taxon>
        <taxon>Magnoliopsida</taxon>
        <taxon>Liliopsida</taxon>
        <taxon>Arecaceae</taxon>
        <taxon>Coryphoideae</taxon>
        <taxon>Phoeniceae</taxon>
        <taxon>Phoenix</taxon>
    </lineage>
</organism>
<dbReference type="PANTHER" id="PTHR46195">
    <property type="entry name" value="HEAVY METAL-ASSOCIATED ISOPRENYLATED PLANT PROTEIN 7"/>
    <property type="match status" value="1"/>
</dbReference>
<dbReference type="CDD" id="cd00371">
    <property type="entry name" value="HMA"/>
    <property type="match status" value="1"/>
</dbReference>
<dbReference type="AlphaFoldDB" id="A0A8B7CWU9"/>
<dbReference type="PROSITE" id="PS50846">
    <property type="entry name" value="HMA_2"/>
    <property type="match status" value="1"/>
</dbReference>
<dbReference type="Proteomes" id="UP000228380">
    <property type="component" value="Chromosome 1"/>
</dbReference>
<evidence type="ECO:0000259" key="4">
    <source>
        <dbReference type="PROSITE" id="PS50846"/>
    </source>
</evidence>
<dbReference type="KEGG" id="pda:103720354"/>
<keyword evidence="5" id="KW-1185">Reference proteome</keyword>
<accession>A0A8B7CWU9</accession>
<reference evidence="6" key="2">
    <citation type="submission" date="2025-08" db="UniProtKB">
        <authorList>
            <consortium name="RefSeq"/>
        </authorList>
    </citation>
    <scope>IDENTIFICATION</scope>
    <source>
        <tissue evidence="6">Young leaves</tissue>
    </source>
</reference>
<dbReference type="InterPro" id="IPR036163">
    <property type="entry name" value="HMA_dom_sf"/>
</dbReference>
<evidence type="ECO:0000256" key="2">
    <source>
        <dbReference type="ARBA" id="ARBA00023289"/>
    </source>
</evidence>
<dbReference type="GO" id="GO:0046872">
    <property type="term" value="F:metal ion binding"/>
    <property type="evidence" value="ECO:0007669"/>
    <property type="project" value="UniProtKB-KW"/>
</dbReference>
<evidence type="ECO:0000313" key="6">
    <source>
        <dbReference type="RefSeq" id="XP_008808240.2"/>
    </source>
</evidence>
<dbReference type="PANTHER" id="PTHR46195:SF18">
    <property type="entry name" value="SUPEROXIDE DISMUTASE 1 COPPER CHAPERONE-LIKE PROTEIN"/>
    <property type="match status" value="1"/>
</dbReference>
<dbReference type="OrthoDB" id="1927097at2759"/>
<feature type="domain" description="HMA" evidence="4">
    <location>
        <begin position="17"/>
        <end position="81"/>
    </location>
</feature>
<dbReference type="InterPro" id="IPR006121">
    <property type="entry name" value="HMA_dom"/>
</dbReference>
<name>A0A8B7CWU9_PHODC</name>
<sequence length="141" mass="15769">MVDAGKPGPWSFRVLMAIVLELKVYMHCKACEKLVLNTLRKFKGVETVNVDMNGDKAIVTGQIEPEKILKKLRKKTGKRVEIIKRNDDNAEGNKDETFPLSGDCNMQTMDGSVVLSDNFVENVVPDFDMFSDENPNACSIT</sequence>
<gene>
    <name evidence="6" type="primary">LOC103720354</name>
</gene>
<dbReference type="Gene3D" id="3.30.70.100">
    <property type="match status" value="1"/>
</dbReference>
<dbReference type="InterPro" id="IPR044577">
    <property type="entry name" value="HIPP4/7/8/17/18/19"/>
</dbReference>
<evidence type="ECO:0000313" key="5">
    <source>
        <dbReference type="Proteomes" id="UP000228380"/>
    </source>
</evidence>
<dbReference type="Pfam" id="PF00403">
    <property type="entry name" value="HMA"/>
    <property type="match status" value="1"/>
</dbReference>
<evidence type="ECO:0000256" key="1">
    <source>
        <dbReference type="ARBA" id="ARBA00022723"/>
    </source>
</evidence>
<reference evidence="5" key="1">
    <citation type="journal article" date="2019" name="Nat. Commun.">
        <title>Genome-wide association mapping of date palm fruit traits.</title>
        <authorList>
            <person name="Hazzouri K.M."/>
            <person name="Gros-Balthazard M."/>
            <person name="Flowers J.M."/>
            <person name="Copetti D."/>
            <person name="Lemansour A."/>
            <person name="Lebrun M."/>
            <person name="Masmoudi K."/>
            <person name="Ferrand S."/>
            <person name="Dhar M.I."/>
            <person name="Fresquez Z.A."/>
            <person name="Rosas U."/>
            <person name="Zhang J."/>
            <person name="Talag J."/>
            <person name="Lee S."/>
            <person name="Kudrna D."/>
            <person name="Powell R.F."/>
            <person name="Leitch I.J."/>
            <person name="Krueger R.R."/>
            <person name="Wing R.A."/>
            <person name="Amiri K.M.A."/>
            <person name="Purugganan M.D."/>
        </authorList>
    </citation>
    <scope>NUCLEOTIDE SEQUENCE [LARGE SCALE GENOMIC DNA]</scope>
    <source>
        <strain evidence="5">cv. Khalas</strain>
    </source>
</reference>
<dbReference type="GeneID" id="103720354"/>
<protein>
    <submittedName>
        <fullName evidence="6">Heavy metal-associated isoprenylated plant protein 19-like</fullName>
    </submittedName>
</protein>